<gene>
    <name evidence="1" type="ORF">ACFFJD_01805</name>
</gene>
<sequence>MADLISVISFDDTEREVLAGGSKDRGDAARKFTTALNTQIKDVFTKARKLADGYPNRESLREVKDELHRLQQLLEVLPDGEGREELAAAVSQVDAVVDSGLRTLTGN</sequence>
<dbReference type="RefSeq" id="WP_382360045.1">
    <property type="nucleotide sequence ID" value="NZ_JBHLWV010000006.1"/>
</dbReference>
<evidence type="ECO:0000313" key="1">
    <source>
        <dbReference type="EMBL" id="MFC0313587.1"/>
    </source>
</evidence>
<comment type="caution">
    <text evidence="1">The sequence shown here is derived from an EMBL/GenBank/DDBJ whole genome shotgun (WGS) entry which is preliminary data.</text>
</comment>
<keyword evidence="2" id="KW-1185">Reference proteome</keyword>
<accession>A0ABV6H3X9</accession>
<protein>
    <submittedName>
        <fullName evidence="1">Uncharacterized protein</fullName>
    </submittedName>
</protein>
<organism evidence="1 2">
    <name type="scientific">Gordonia phosphorivorans</name>
    <dbReference type="NCBI Taxonomy" id="1056982"/>
    <lineage>
        <taxon>Bacteria</taxon>
        <taxon>Bacillati</taxon>
        <taxon>Actinomycetota</taxon>
        <taxon>Actinomycetes</taxon>
        <taxon>Mycobacteriales</taxon>
        <taxon>Gordoniaceae</taxon>
        <taxon>Gordonia</taxon>
    </lineage>
</organism>
<reference evidence="1 2" key="1">
    <citation type="submission" date="2024-09" db="EMBL/GenBank/DDBJ databases">
        <authorList>
            <person name="Sun Q."/>
            <person name="Mori K."/>
        </authorList>
    </citation>
    <scope>NUCLEOTIDE SEQUENCE [LARGE SCALE GENOMIC DNA]</scope>
    <source>
        <strain evidence="1 2">CCM 7957</strain>
    </source>
</reference>
<name>A0ABV6H3X9_9ACTN</name>
<dbReference type="EMBL" id="JBHLWV010000006">
    <property type="protein sequence ID" value="MFC0313587.1"/>
    <property type="molecule type" value="Genomic_DNA"/>
</dbReference>
<evidence type="ECO:0000313" key="2">
    <source>
        <dbReference type="Proteomes" id="UP001589783"/>
    </source>
</evidence>
<proteinExistence type="predicted"/>
<dbReference type="Proteomes" id="UP001589783">
    <property type="component" value="Unassembled WGS sequence"/>
</dbReference>